<dbReference type="AlphaFoldDB" id="A0A1K0J8L4"/>
<organism evidence="1">
    <name type="scientific">Cupriavidus necator</name>
    <name type="common">Alcaligenes eutrophus</name>
    <name type="synonym">Ralstonia eutropha</name>
    <dbReference type="NCBI Taxonomy" id="106590"/>
    <lineage>
        <taxon>Bacteria</taxon>
        <taxon>Pseudomonadati</taxon>
        <taxon>Pseudomonadota</taxon>
        <taxon>Betaproteobacteria</taxon>
        <taxon>Burkholderiales</taxon>
        <taxon>Burkholderiaceae</taxon>
        <taxon>Cupriavidus</taxon>
    </lineage>
</organism>
<accession>A0A1K0J8L4</accession>
<name>A0A1K0J8L4_CUPNE</name>
<sequence length="1148" mass="128067">MEFADQTLEWPPQVVAAFVEAELAKEFQLIHVISRLGTLQGERPRARDVLAVLAWAFRMWKDHRSEEFEKALAEGSVWVPLAFGGIGRADRAYFSAGWRDTLGDLLSTLCEEAPQDPQIGVVARNLLPNWQDWPLASERLQDWRDFLRHAGVKDGLPCNRTETIRMQQWQWAYLKSGGLQVQAFEKNLGGSWRAEVARVQGSFGYQSGEYVISGIPYLCGQAGYASLSGPARSVYGQLAIHALEQLSRSDLLVELRREGARYDVQRWPSGIAAFLRSADWLPAAGEDDFLGLRPDQCWLGGRGEVPRFVRKIDRSVREVFESNEKLQQVLSKELGMLRWADATSAPARIAALGSMLVQVPESLLDDFRKAYREAWQDYGELKQRPVLKGEVTLAVEIKGRLVPMTVSKQLSGGDVIYVDDTSHPVYQQVLSSLGYRTLEVTERAVTACVTALQTDLGCNVKLIQEGILKIETDGKPFAPYEEDVLLVDKGREWIADVAVLVLEVSTTLTNQNTQRNRQALSDAIRRVRVRFAERVTVAVDGQASQLPVELGGVLPVPNSELPTIIAVGEGFDWVTLTRLAGMLALAIGRPNLMDAFRFTFVALANEMSRESLELRAPSDEELARALGRPVSRIVELLRSLRATTPRLMIYLLPVLHAIGYENEAIALAESAERVNDDSEVVAALVKLGVGSLEAVGLVEKCRQADTLNGVRRDFDIAFRSFNRSLGQLGYKPLAFHEHLAERLALQLDRRRGDLERIVRNAHRSTVDRDDGLAGYLAALSLAWISMPVDWVHEYDDVDPGLVNGEIDRQVAARFGSGPFASGEPPEQLRQKNRQLLASLTDELRRLIRAWCRKKGSTIPEAWTGTAEALGRAAVISGTLDFDRLDADSLVQSLRRANLWPIGMAASRHALDHGLSAIDLQIEEQEERERQRRLQKARRSVRIGNADIDGGEEGWFEAVASAMGEALDSDAFHKRSGPANLQAFEGESRGKFARSGGGARGDDPQYLSQEQRDLIGFAGELAAYHYLRRKHRNLRPDHWVSSMGRRYQGLAPLDDQGFDFKVSDAKGTIHYEVKAHTGDPGYVELERSQVTEAVSMRNEGGNRWRILYVAYVRTGAVTVLELPNPYTSHTASLFRESHRQGVRFAIRWA</sequence>
<dbReference type="EMBL" id="FMSH01000153">
    <property type="protein sequence ID" value="SCU75426.1"/>
    <property type="molecule type" value="Genomic_DNA"/>
</dbReference>
<proteinExistence type="predicted"/>
<evidence type="ECO:0000313" key="1">
    <source>
        <dbReference type="EMBL" id="SCU75426.1"/>
    </source>
</evidence>
<reference evidence="1" key="1">
    <citation type="submission" date="2016-09" db="EMBL/GenBank/DDBJ databases">
        <authorList>
            <person name="Capua I."/>
            <person name="De Benedictis P."/>
            <person name="Joannis T."/>
            <person name="Lombin L.H."/>
            <person name="Cattoli G."/>
        </authorList>
    </citation>
    <scope>NUCLEOTIDE SEQUENCE</scope>
    <source>
        <strain evidence="1">B9</strain>
    </source>
</reference>
<protein>
    <submittedName>
        <fullName evidence="1">Molecular chaperone of HSP90 family</fullName>
    </submittedName>
</protein>
<gene>
    <name evidence="1" type="ORF">CNECB9_2360023</name>
</gene>